<keyword evidence="12" id="KW-0497">Mitogen</keyword>
<keyword evidence="8" id="KW-0964">Secreted</keyword>
<evidence type="ECO:0000256" key="1">
    <source>
        <dbReference type="ARBA" id="ARBA00004371"/>
    </source>
</evidence>
<name>A0ABR3MMM8_9TELE</name>
<sequence length="413" mass="46884">MTYEMTFSLKKEILWIKDLFKNSESRQAFFLFLLHHQDYWLSKAAFRSLVAHILIIGTEIVMAAEGNPVCGGVLLLHTECDGKHSYGVDGFLNYNKGMFASTGDKLVMVNNTNVEDLTPKALAELLAEGSPLLTIHHSPKRKTEECESEEIRVSKKEPTIMRFSLMMVREEDLDADGEPSEEWEDKYIEDDCLNEDNLLVVSMADTSFSMVVARGCDPDSPCNSCGGINCQFNEVVVLPVTAKITCNSLRILKQVREKKNLFLKSFFMKKYVTPGNHHMFLRDTMSAKITLYYYTGSMDSKGVPVVLNFTGTENFFCCTTKQGEDKKMLTLVSHNKKDLKNICPDDQEKWSLVFYMSGGGDNLRRFESALYGGWFIYTQNTDNRALDMQKEDQFDSKQDSAFSFIILSENGSC</sequence>
<proteinExistence type="inferred from homology"/>
<dbReference type="PANTHER" id="PTHR10078">
    <property type="entry name" value="INTERLEUKIN-1 FAMILY MEMBER"/>
    <property type="match status" value="1"/>
</dbReference>
<dbReference type="InterPro" id="IPR008996">
    <property type="entry name" value="IL1/FGF"/>
</dbReference>
<evidence type="ECO:0000313" key="14">
    <source>
        <dbReference type="Proteomes" id="UP001558613"/>
    </source>
</evidence>
<dbReference type="CDD" id="cd00100">
    <property type="entry name" value="beta-trefoil_IL1"/>
    <property type="match status" value="1"/>
</dbReference>
<evidence type="ECO:0000256" key="3">
    <source>
        <dbReference type="ARBA" id="ARBA00004550"/>
    </source>
</evidence>
<evidence type="ECO:0000313" key="13">
    <source>
        <dbReference type="EMBL" id="KAL1265887.1"/>
    </source>
</evidence>
<comment type="caution">
    <text evidence="13">The sequence shown here is derived from an EMBL/GenBank/DDBJ whole genome shotgun (WGS) entry which is preliminary data.</text>
</comment>
<evidence type="ECO:0000256" key="8">
    <source>
        <dbReference type="ARBA" id="ARBA00022525"/>
    </source>
</evidence>
<keyword evidence="6" id="KW-0963">Cytoplasm</keyword>
<evidence type="ECO:0000256" key="11">
    <source>
        <dbReference type="ARBA" id="ARBA00023228"/>
    </source>
</evidence>
<evidence type="ECO:0000256" key="9">
    <source>
        <dbReference type="ARBA" id="ARBA00022620"/>
    </source>
</evidence>
<evidence type="ECO:0000256" key="10">
    <source>
        <dbReference type="ARBA" id="ARBA00023198"/>
    </source>
</evidence>
<keyword evidence="11" id="KW-0458">Lysosome</keyword>
<evidence type="ECO:0000256" key="12">
    <source>
        <dbReference type="ARBA" id="ARBA00023246"/>
    </source>
</evidence>
<dbReference type="InterPro" id="IPR000975">
    <property type="entry name" value="IL-1_fam"/>
</dbReference>
<evidence type="ECO:0000256" key="4">
    <source>
        <dbReference type="ARBA" id="ARBA00010448"/>
    </source>
</evidence>
<keyword evidence="7" id="KW-0202">Cytokine</keyword>
<comment type="similarity">
    <text evidence="4">Belongs to the IL-1 family.</text>
</comment>
<protein>
    <recommendedName>
        <fullName evidence="5">Interleukin-1 beta</fullName>
    </recommendedName>
</protein>
<dbReference type="PANTHER" id="PTHR10078:SF30">
    <property type="entry name" value="INTERLEUKIN-1 BETA"/>
    <property type="match status" value="1"/>
</dbReference>
<keyword evidence="9" id="KW-0666">Pyrogen</keyword>
<dbReference type="SUPFAM" id="SSF50353">
    <property type="entry name" value="Cytokine"/>
    <property type="match status" value="1"/>
</dbReference>
<evidence type="ECO:0000256" key="5">
    <source>
        <dbReference type="ARBA" id="ARBA00014702"/>
    </source>
</evidence>
<keyword evidence="14" id="KW-1185">Reference proteome</keyword>
<dbReference type="Proteomes" id="UP001558613">
    <property type="component" value="Unassembled WGS sequence"/>
</dbReference>
<reference evidence="13 14" key="1">
    <citation type="submission" date="2023-09" db="EMBL/GenBank/DDBJ databases">
        <authorList>
            <person name="Wang M."/>
        </authorList>
    </citation>
    <scope>NUCLEOTIDE SEQUENCE [LARGE SCALE GENOMIC DNA]</scope>
    <source>
        <strain evidence="13">GT-2023</strain>
        <tissue evidence="13">Liver</tissue>
    </source>
</reference>
<gene>
    <name evidence="13" type="ORF">QQF64_003914</name>
</gene>
<dbReference type="Pfam" id="PF00340">
    <property type="entry name" value="IL1"/>
    <property type="match status" value="1"/>
</dbReference>
<dbReference type="EMBL" id="JAYMGO010000011">
    <property type="protein sequence ID" value="KAL1265887.1"/>
    <property type="molecule type" value="Genomic_DNA"/>
</dbReference>
<evidence type="ECO:0000256" key="7">
    <source>
        <dbReference type="ARBA" id="ARBA00022514"/>
    </source>
</evidence>
<comment type="subcellular location">
    <subcellularLocation>
        <location evidence="2">Cytoplasm</location>
        <location evidence="2">Cytosol</location>
    </subcellularLocation>
    <subcellularLocation>
        <location evidence="1">Lysosome</location>
    </subcellularLocation>
    <subcellularLocation>
        <location evidence="3">Secreted</location>
        <location evidence="3">Extracellular exosome</location>
    </subcellularLocation>
</comment>
<organism evidence="13 14">
    <name type="scientific">Cirrhinus molitorella</name>
    <name type="common">mud carp</name>
    <dbReference type="NCBI Taxonomy" id="172907"/>
    <lineage>
        <taxon>Eukaryota</taxon>
        <taxon>Metazoa</taxon>
        <taxon>Chordata</taxon>
        <taxon>Craniata</taxon>
        <taxon>Vertebrata</taxon>
        <taxon>Euteleostomi</taxon>
        <taxon>Actinopterygii</taxon>
        <taxon>Neopterygii</taxon>
        <taxon>Teleostei</taxon>
        <taxon>Ostariophysi</taxon>
        <taxon>Cypriniformes</taxon>
        <taxon>Cyprinidae</taxon>
        <taxon>Labeoninae</taxon>
        <taxon>Labeonini</taxon>
        <taxon>Cirrhinus</taxon>
    </lineage>
</organism>
<accession>A0ABR3MMM8</accession>
<evidence type="ECO:0000256" key="6">
    <source>
        <dbReference type="ARBA" id="ARBA00022490"/>
    </source>
</evidence>
<keyword evidence="10" id="KW-0395">Inflammatory response</keyword>
<dbReference type="Gene3D" id="2.80.10.50">
    <property type="match status" value="1"/>
</dbReference>
<evidence type="ECO:0000256" key="2">
    <source>
        <dbReference type="ARBA" id="ARBA00004514"/>
    </source>
</evidence>